<dbReference type="Gene3D" id="1.10.238.10">
    <property type="entry name" value="EF-hand"/>
    <property type="match status" value="1"/>
</dbReference>
<dbReference type="PROSITE" id="PS50222">
    <property type="entry name" value="EF_HAND_2"/>
    <property type="match status" value="1"/>
</dbReference>
<evidence type="ECO:0000313" key="4">
    <source>
        <dbReference type="EMBL" id="GBF96388.1"/>
    </source>
</evidence>
<organism evidence="4 5">
    <name type="scientific">Raphidocelis subcapitata</name>
    <dbReference type="NCBI Taxonomy" id="307507"/>
    <lineage>
        <taxon>Eukaryota</taxon>
        <taxon>Viridiplantae</taxon>
        <taxon>Chlorophyta</taxon>
        <taxon>core chlorophytes</taxon>
        <taxon>Chlorophyceae</taxon>
        <taxon>CS clade</taxon>
        <taxon>Sphaeropleales</taxon>
        <taxon>Selenastraceae</taxon>
        <taxon>Raphidocelis</taxon>
    </lineage>
</organism>
<dbReference type="EMBL" id="BDRX01000079">
    <property type="protein sequence ID" value="GBF96388.1"/>
    <property type="molecule type" value="Genomic_DNA"/>
</dbReference>
<accession>A0A2V0P954</accession>
<dbReference type="InterPro" id="IPR002048">
    <property type="entry name" value="EF_hand_dom"/>
</dbReference>
<feature type="domain" description="EF-hand" evidence="3">
    <location>
        <begin position="58"/>
        <end position="93"/>
    </location>
</feature>
<evidence type="ECO:0000259" key="3">
    <source>
        <dbReference type="PROSITE" id="PS50222"/>
    </source>
</evidence>
<dbReference type="GO" id="GO:0005509">
    <property type="term" value="F:calcium ion binding"/>
    <property type="evidence" value="ECO:0007669"/>
    <property type="project" value="InterPro"/>
</dbReference>
<gene>
    <name evidence="4" type="ORF">Rsub_09187</name>
</gene>
<dbReference type="Proteomes" id="UP000247498">
    <property type="component" value="Unassembled WGS sequence"/>
</dbReference>
<reference evidence="4 5" key="1">
    <citation type="journal article" date="2018" name="Sci. Rep.">
        <title>Raphidocelis subcapitata (=Pseudokirchneriella subcapitata) provides an insight into genome evolution and environmental adaptations in the Sphaeropleales.</title>
        <authorList>
            <person name="Suzuki S."/>
            <person name="Yamaguchi H."/>
            <person name="Nakajima N."/>
            <person name="Kawachi M."/>
        </authorList>
    </citation>
    <scope>NUCLEOTIDE SEQUENCE [LARGE SCALE GENOMIC DNA]</scope>
    <source>
        <strain evidence="4 5">NIES-35</strain>
    </source>
</reference>
<proteinExistence type="predicted"/>
<dbReference type="InParanoid" id="A0A2V0P954"/>
<keyword evidence="2" id="KW-0812">Transmembrane</keyword>
<evidence type="ECO:0000256" key="1">
    <source>
        <dbReference type="SAM" id="MobiDB-lite"/>
    </source>
</evidence>
<feature type="compositionally biased region" description="Low complexity" evidence="1">
    <location>
        <begin position="16"/>
        <end position="36"/>
    </location>
</feature>
<evidence type="ECO:0000256" key="2">
    <source>
        <dbReference type="SAM" id="Phobius"/>
    </source>
</evidence>
<dbReference type="InterPro" id="IPR011992">
    <property type="entry name" value="EF-hand-dom_pair"/>
</dbReference>
<protein>
    <recommendedName>
        <fullName evidence="3">EF-hand domain-containing protein</fullName>
    </recommendedName>
</protein>
<feature type="region of interest" description="Disordered" evidence="1">
    <location>
        <begin position="1"/>
        <end position="57"/>
    </location>
</feature>
<feature type="transmembrane region" description="Helical" evidence="2">
    <location>
        <begin position="201"/>
        <end position="221"/>
    </location>
</feature>
<comment type="caution">
    <text evidence="4">The sequence shown here is derived from an EMBL/GenBank/DDBJ whole genome shotgun (WGS) entry which is preliminary data.</text>
</comment>
<dbReference type="AlphaFoldDB" id="A0A2V0P954"/>
<sequence>MAATATRDRGMVGKKAATAAPRAPAPARLRLRCLTPRPRRPRYSPDGREGGEGGALTEQEEVFEVAFSMLDRDGDGKLNRAEAHRLLAFVSAISGKRAAAGCPPSAAAAEGLQPPAVAAAAQHPPHWDQHLAQGVRAARASGGVARGLRAFVAGKLSRRTHARPPRASDLLWSAAGMAAAVGALALLAARAPLLPLVGSLHAGGLPLLLGSFGTMCVLLFARPEA</sequence>
<dbReference type="SUPFAM" id="SSF47473">
    <property type="entry name" value="EF-hand"/>
    <property type="match status" value="1"/>
</dbReference>
<keyword evidence="2" id="KW-1133">Transmembrane helix</keyword>
<name>A0A2V0P954_9CHLO</name>
<dbReference type="OrthoDB" id="2016548at2759"/>
<keyword evidence="5" id="KW-1185">Reference proteome</keyword>
<feature type="transmembrane region" description="Helical" evidence="2">
    <location>
        <begin position="170"/>
        <end position="189"/>
    </location>
</feature>
<evidence type="ECO:0000313" key="5">
    <source>
        <dbReference type="Proteomes" id="UP000247498"/>
    </source>
</evidence>
<feature type="compositionally biased region" description="Basic and acidic residues" evidence="1">
    <location>
        <begin position="1"/>
        <end position="11"/>
    </location>
</feature>
<keyword evidence="2" id="KW-0472">Membrane</keyword>